<dbReference type="GO" id="GO:0005886">
    <property type="term" value="C:plasma membrane"/>
    <property type="evidence" value="ECO:0007669"/>
    <property type="project" value="TreeGrafter"/>
</dbReference>
<evidence type="ECO:0000259" key="7">
    <source>
        <dbReference type="Pfam" id="PF00520"/>
    </source>
</evidence>
<evidence type="ECO:0000313" key="8">
    <source>
        <dbReference type="EMBL" id="CAE0104859.1"/>
    </source>
</evidence>
<evidence type="ECO:0000256" key="2">
    <source>
        <dbReference type="ARBA" id="ARBA00022692"/>
    </source>
</evidence>
<evidence type="ECO:0000256" key="5">
    <source>
        <dbReference type="ARBA" id="ARBA00023136"/>
    </source>
</evidence>
<dbReference type="Pfam" id="PF00520">
    <property type="entry name" value="Ion_trans"/>
    <property type="match status" value="1"/>
</dbReference>
<evidence type="ECO:0000256" key="6">
    <source>
        <dbReference type="SAM" id="Phobius"/>
    </source>
</evidence>
<feature type="domain" description="Ion transport" evidence="7">
    <location>
        <begin position="136"/>
        <end position="363"/>
    </location>
</feature>
<evidence type="ECO:0000256" key="1">
    <source>
        <dbReference type="ARBA" id="ARBA00004141"/>
    </source>
</evidence>
<dbReference type="GO" id="GO:0005216">
    <property type="term" value="F:monoatomic ion channel activity"/>
    <property type="evidence" value="ECO:0007669"/>
    <property type="project" value="InterPro"/>
</dbReference>
<dbReference type="InterPro" id="IPR005821">
    <property type="entry name" value="Ion_trans_dom"/>
</dbReference>
<dbReference type="AlphaFoldDB" id="A0A7S3AH95"/>
<accession>A0A7S3AH95</accession>
<dbReference type="PANTHER" id="PTHR10582:SF2">
    <property type="entry name" value="INACTIVE"/>
    <property type="match status" value="1"/>
</dbReference>
<feature type="transmembrane region" description="Helical" evidence="6">
    <location>
        <begin position="268"/>
        <end position="290"/>
    </location>
</feature>
<feature type="transmembrane region" description="Helical" evidence="6">
    <location>
        <begin position="130"/>
        <end position="151"/>
    </location>
</feature>
<dbReference type="EMBL" id="HBHX01009932">
    <property type="protein sequence ID" value="CAE0104859.1"/>
    <property type="molecule type" value="Transcribed_RNA"/>
</dbReference>
<dbReference type="GO" id="GO:0098703">
    <property type="term" value="P:calcium ion import across plasma membrane"/>
    <property type="evidence" value="ECO:0007669"/>
    <property type="project" value="TreeGrafter"/>
</dbReference>
<keyword evidence="5 6" id="KW-0472">Membrane</keyword>
<comment type="subcellular location">
    <subcellularLocation>
        <location evidence="1">Membrane</location>
        <topology evidence="1">Multi-pass membrane protein</topology>
    </subcellularLocation>
</comment>
<keyword evidence="3" id="KW-0677">Repeat</keyword>
<sequence length="508" mass="56919">MNRFAANLRPISPATALLPKSPLQKKLSVASLPTALRRNSIAATLEGEGQAASGAAMEAARLQEETAADEVDVWSGTVGIPLILTSPHDGKDDIFSMLVAASETELDLIAADAMRAVIAFKWKAFGRRKWITQLVLFLCFFVCYIVSLFLLLSQTDMDHPVNETRKMHEVYLGRVLFCVASLINIRYGVLEFQEMGRSGLLHYLESVQNWFDVAFFLNMVLLPLLLLLGSALANPFGAFGTVLLLPKVAAVARGHEKMSALITMLGEIIYDMIPFLLLMGCVIVANSFAFELLSPIESQAYGTFTKSWMSAFALTLGEFERETYEESILLAFFFHYFALFVNVVLLNVLIAIISDTYERVEEKGKERGLLQRARLLLEMQDSMPEHQLADTKLFPSWLHVLMRVEDVGLKDVWSGRLHAIKGQIERMEISIAHSEAQVIGKAIAHQTTQHEQIMEVVRGMVGTLNSVQEQQQHLVERFDALEADRIRDARDVRIVTPVVPPDIHMYHV</sequence>
<name>A0A7S3AH95_9EUKA</name>
<reference evidence="8" key="1">
    <citation type="submission" date="2021-01" db="EMBL/GenBank/DDBJ databases">
        <authorList>
            <person name="Corre E."/>
            <person name="Pelletier E."/>
            <person name="Niang G."/>
            <person name="Scheremetjew M."/>
            <person name="Finn R."/>
            <person name="Kale V."/>
            <person name="Holt S."/>
            <person name="Cochrane G."/>
            <person name="Meng A."/>
            <person name="Brown T."/>
            <person name="Cohen L."/>
        </authorList>
    </citation>
    <scope>NUCLEOTIDE SEQUENCE</scope>
    <source>
        <strain evidence="8">CCMP281</strain>
    </source>
</reference>
<keyword evidence="4 6" id="KW-1133">Transmembrane helix</keyword>
<proteinExistence type="predicted"/>
<evidence type="ECO:0000256" key="3">
    <source>
        <dbReference type="ARBA" id="ARBA00022737"/>
    </source>
</evidence>
<dbReference type="PANTHER" id="PTHR10582">
    <property type="entry name" value="TRANSIENT RECEPTOR POTENTIAL ION CHANNEL PROTEIN"/>
    <property type="match status" value="1"/>
</dbReference>
<keyword evidence="2 6" id="KW-0812">Transmembrane</keyword>
<gene>
    <name evidence="8" type="ORF">HERI1096_LOCUS5517</name>
</gene>
<dbReference type="InterPro" id="IPR024862">
    <property type="entry name" value="TRPV"/>
</dbReference>
<feature type="transmembrane region" description="Helical" evidence="6">
    <location>
        <begin position="210"/>
        <end position="230"/>
    </location>
</feature>
<dbReference type="Gene3D" id="1.10.287.70">
    <property type="match status" value="1"/>
</dbReference>
<protein>
    <recommendedName>
        <fullName evidence="7">Ion transport domain-containing protein</fullName>
    </recommendedName>
</protein>
<organism evidence="8">
    <name type="scientific">Haptolina ericina</name>
    <dbReference type="NCBI Taxonomy" id="156174"/>
    <lineage>
        <taxon>Eukaryota</taxon>
        <taxon>Haptista</taxon>
        <taxon>Haptophyta</taxon>
        <taxon>Prymnesiophyceae</taxon>
        <taxon>Prymnesiales</taxon>
        <taxon>Prymnesiaceae</taxon>
        <taxon>Haptolina</taxon>
    </lineage>
</organism>
<evidence type="ECO:0000256" key="4">
    <source>
        <dbReference type="ARBA" id="ARBA00022989"/>
    </source>
</evidence>
<feature type="transmembrane region" description="Helical" evidence="6">
    <location>
        <begin position="171"/>
        <end position="189"/>
    </location>
</feature>
<feature type="transmembrane region" description="Helical" evidence="6">
    <location>
        <begin position="328"/>
        <end position="353"/>
    </location>
</feature>